<dbReference type="Proteomes" id="UP001164539">
    <property type="component" value="Chromosome 5"/>
</dbReference>
<evidence type="ECO:0000313" key="2">
    <source>
        <dbReference type="Proteomes" id="UP001164539"/>
    </source>
</evidence>
<accession>A0ACC1Y4J1</accession>
<comment type="caution">
    <text evidence="1">The sequence shown here is derived from an EMBL/GenBank/DDBJ whole genome shotgun (WGS) entry which is preliminary data.</text>
</comment>
<proteinExistence type="predicted"/>
<protein>
    <submittedName>
        <fullName evidence="1">Metal transporter</fullName>
    </submittedName>
</protein>
<dbReference type="EMBL" id="CM051398">
    <property type="protein sequence ID" value="KAJ4718631.1"/>
    <property type="molecule type" value="Genomic_DNA"/>
</dbReference>
<gene>
    <name evidence="1" type="ORF">OWV82_010285</name>
</gene>
<name>A0ACC1Y4J1_MELAZ</name>
<organism evidence="1 2">
    <name type="scientific">Melia azedarach</name>
    <name type="common">Chinaberry tree</name>
    <dbReference type="NCBI Taxonomy" id="155640"/>
    <lineage>
        <taxon>Eukaryota</taxon>
        <taxon>Viridiplantae</taxon>
        <taxon>Streptophyta</taxon>
        <taxon>Embryophyta</taxon>
        <taxon>Tracheophyta</taxon>
        <taxon>Spermatophyta</taxon>
        <taxon>Magnoliopsida</taxon>
        <taxon>eudicotyledons</taxon>
        <taxon>Gunneridae</taxon>
        <taxon>Pentapetalae</taxon>
        <taxon>rosids</taxon>
        <taxon>malvids</taxon>
        <taxon>Sapindales</taxon>
        <taxon>Meliaceae</taxon>
        <taxon>Melia</taxon>
    </lineage>
</organism>
<evidence type="ECO:0000313" key="1">
    <source>
        <dbReference type="EMBL" id="KAJ4718631.1"/>
    </source>
</evidence>
<sequence>MAGPTSGQPQFIAGTGGNRSFSNAPLIENQDGDQIVVPDRTSWKNLFSYMGPGFLVSIAYIDPGNFETDLQSGAEYKYELLWIILVASCAALIIQSLAANLGVVTGKHLAEHCRNEYAKVPNFILWVLAEIAIVACDIPEVIGTAFALNMLFKIPVWIGVLLTGLSTLILLALQQYGVRKLEFFIAFLVFTMAGCFFAELGYAKPDAKEVLHGLFVPQLKGNGATGLAISLLGAMVMPHNLFLHSALVLSRKIPRSVRCIKEACRFYMIESGFALMVAFLINVSVISVSGAVCNSSNLNPEDKASCEDLDLNKASFLLRNVLGSWSSKLFAIALLASGQSSTITGTYAGQYVMQGFLDLRLKPWLRNFLTRCLAIVPSLIVALIGGSSGAGQLIIIASMILSFELPFALVPLLKFTSSKVKMGIYANSTAISVVTWIIGSLIMIINVYYLATSFIKFLFGGHLKLVEAIFLGIFGFSALGVYLAGVAYLVFRKNKEATHLLALTTHENQHTANERANGSVYSLPREDIASMQLPPRRETVDID</sequence>
<keyword evidence="2" id="KW-1185">Reference proteome</keyword>
<reference evidence="1 2" key="1">
    <citation type="journal article" date="2023" name="Science">
        <title>Complex scaffold remodeling in plant triterpene biosynthesis.</title>
        <authorList>
            <person name="De La Pena R."/>
            <person name="Hodgson H."/>
            <person name="Liu J.C."/>
            <person name="Stephenson M.J."/>
            <person name="Martin A.C."/>
            <person name="Owen C."/>
            <person name="Harkess A."/>
            <person name="Leebens-Mack J."/>
            <person name="Jimenez L.E."/>
            <person name="Osbourn A."/>
            <person name="Sattely E.S."/>
        </authorList>
    </citation>
    <scope>NUCLEOTIDE SEQUENCE [LARGE SCALE GENOMIC DNA]</scope>
    <source>
        <strain evidence="2">cv. JPN11</strain>
        <tissue evidence="1">Leaf</tissue>
    </source>
</reference>